<dbReference type="SUPFAM" id="SSF53474">
    <property type="entry name" value="alpha/beta-Hydrolases"/>
    <property type="match status" value="1"/>
</dbReference>
<evidence type="ECO:0000313" key="2">
    <source>
        <dbReference type="EMBL" id="MDI1491495.1"/>
    </source>
</evidence>
<comment type="caution">
    <text evidence="2">The sequence shown here is derived from an EMBL/GenBank/DDBJ whole genome shotgun (WGS) entry which is preliminary data.</text>
</comment>
<feature type="domain" description="Thioesterase" evidence="1">
    <location>
        <begin position="17"/>
        <end position="135"/>
    </location>
</feature>
<dbReference type="AlphaFoldDB" id="A0AA43QWD4"/>
<gene>
    <name evidence="2" type="ORF">OHK93_002704</name>
</gene>
<dbReference type="InterPro" id="IPR029058">
    <property type="entry name" value="AB_hydrolase_fold"/>
</dbReference>
<accession>A0AA43QWD4</accession>
<name>A0AA43QWD4_9LECA</name>
<sequence>MDSIFHIQGDQSSSLTPVFLIHAISGFGLPYLNFGALSTARQSRPVYGLSSPIYEKRNYIPPRSLEKMAKEYLDRIRTVRPTGPYIIGGWSLGGMLAGKIAAILTAEGKGNECAHLLLIDAINPQGCPAYEDPKERDPIAEWMFKTYAPQMGLRALVGSPKIEMEQDVMFRALDPVSEDEDDEVDIMEYLPRMRKYIYNSLDIVAGAGPTQFVPEAGPDGIQCTATLIKATILGDHPPGTSDRRKWGVEYRFNQETSGWPMEKLKVIKVDRQHDHFFDADFMEEMTRMIREDLAQVDG</sequence>
<evidence type="ECO:0000313" key="3">
    <source>
        <dbReference type="Proteomes" id="UP001161017"/>
    </source>
</evidence>
<organism evidence="2 3">
    <name type="scientific">Ramalina farinacea</name>
    <dbReference type="NCBI Taxonomy" id="258253"/>
    <lineage>
        <taxon>Eukaryota</taxon>
        <taxon>Fungi</taxon>
        <taxon>Dikarya</taxon>
        <taxon>Ascomycota</taxon>
        <taxon>Pezizomycotina</taxon>
        <taxon>Lecanoromycetes</taxon>
        <taxon>OSLEUM clade</taxon>
        <taxon>Lecanoromycetidae</taxon>
        <taxon>Lecanorales</taxon>
        <taxon>Lecanorineae</taxon>
        <taxon>Ramalinaceae</taxon>
        <taxon>Ramalina</taxon>
    </lineage>
</organism>
<dbReference type="Proteomes" id="UP001161017">
    <property type="component" value="Unassembled WGS sequence"/>
</dbReference>
<keyword evidence="3" id="KW-1185">Reference proteome</keyword>
<dbReference type="Pfam" id="PF00975">
    <property type="entry name" value="Thioesterase"/>
    <property type="match status" value="1"/>
</dbReference>
<dbReference type="EMBL" id="JAPUFD010000014">
    <property type="protein sequence ID" value="MDI1491495.1"/>
    <property type="molecule type" value="Genomic_DNA"/>
</dbReference>
<proteinExistence type="predicted"/>
<dbReference type="Gene3D" id="3.40.50.1820">
    <property type="entry name" value="alpha/beta hydrolase"/>
    <property type="match status" value="1"/>
</dbReference>
<reference evidence="2" key="1">
    <citation type="journal article" date="2023" name="Genome Biol. Evol.">
        <title>First Whole Genome Sequence and Flow Cytometry Genome Size Data for the Lichen-Forming Fungus Ramalina farinacea (Ascomycota).</title>
        <authorList>
            <person name="Llewellyn T."/>
            <person name="Mian S."/>
            <person name="Hill R."/>
            <person name="Leitch I.J."/>
            <person name="Gaya E."/>
        </authorList>
    </citation>
    <scope>NUCLEOTIDE SEQUENCE</scope>
    <source>
        <strain evidence="2">LIQ254RAFAR</strain>
    </source>
</reference>
<evidence type="ECO:0000259" key="1">
    <source>
        <dbReference type="Pfam" id="PF00975"/>
    </source>
</evidence>
<dbReference type="InterPro" id="IPR001031">
    <property type="entry name" value="Thioesterase"/>
</dbReference>
<protein>
    <submittedName>
        <fullName evidence="2">Secondary metabolism biosynthetic enzyme</fullName>
    </submittedName>
</protein>